<accession>A0A0A2E5V8</accession>
<dbReference type="GO" id="GO:0005829">
    <property type="term" value="C:cytosol"/>
    <property type="evidence" value="ECO:0007669"/>
    <property type="project" value="TreeGrafter"/>
</dbReference>
<keyword evidence="2" id="KW-0249">Electron transport</keyword>
<reference evidence="6 8" key="1">
    <citation type="submission" date="2014-09" db="EMBL/GenBank/DDBJ databases">
        <title>Draft Genome Sequence of Porphyromonas macacae COT-192_OH2859.</title>
        <authorList>
            <person name="Wallis C."/>
            <person name="Deusch O."/>
            <person name="O'Flynn C."/>
            <person name="Davis I."/>
            <person name="Horsfall A."/>
            <person name="Kirkwood N."/>
            <person name="Harris S."/>
            <person name="Eisen J.A."/>
            <person name="Coil D.A."/>
            <person name="Darling A.E."/>
            <person name="Jospin G."/>
            <person name="Alexiev A."/>
        </authorList>
    </citation>
    <scope>NUCLEOTIDE SEQUENCE [LARGE SCALE GENOMIC DNA]</scope>
    <source>
        <strain evidence="8">COT-192 OH2859</strain>
        <strain evidence="6">COT-192_OH2859</strain>
    </source>
</reference>
<keyword evidence="3" id="KW-1015">Disulfide bond</keyword>
<dbReference type="EMBL" id="UGTF01000002">
    <property type="protein sequence ID" value="SUB89335.1"/>
    <property type="molecule type" value="Genomic_DNA"/>
</dbReference>
<evidence type="ECO:0000313" key="9">
    <source>
        <dbReference type="Proteomes" id="UP000254156"/>
    </source>
</evidence>
<dbReference type="OrthoDB" id="9790390at2"/>
<dbReference type="InterPro" id="IPR036249">
    <property type="entry name" value="Thioredoxin-like_sf"/>
</dbReference>
<dbReference type="PRINTS" id="PR00421">
    <property type="entry name" value="THIOREDOXIN"/>
</dbReference>
<dbReference type="PANTHER" id="PTHR45663:SF11">
    <property type="entry name" value="GEO12009P1"/>
    <property type="match status" value="1"/>
</dbReference>
<evidence type="ECO:0000313" key="8">
    <source>
        <dbReference type="Proteomes" id="UP000030103"/>
    </source>
</evidence>
<evidence type="ECO:0000313" key="6">
    <source>
        <dbReference type="EMBL" id="KGN73022.1"/>
    </source>
</evidence>
<dbReference type="InterPro" id="IPR017937">
    <property type="entry name" value="Thioredoxin_CS"/>
</dbReference>
<evidence type="ECO:0000259" key="5">
    <source>
        <dbReference type="PROSITE" id="PS51352"/>
    </source>
</evidence>
<dbReference type="eggNOG" id="COG3118">
    <property type="taxonomic scope" value="Bacteria"/>
</dbReference>
<evidence type="ECO:0000256" key="4">
    <source>
        <dbReference type="ARBA" id="ARBA00023284"/>
    </source>
</evidence>
<sequence length="165" mass="18278">MKIKAGIKSAFIAGASLLFLVLAGYNVSKEAKAETVPFQSASSLSSGDSSIKYVNADYFRKNIFDYSASPNKFVYKGDKPAIVDFYADWCGPCRQLSPKLEEVAKKYKGKLIVYKVNIDNETELARIFGVRSIPMCLFIPKNGTPIQTMGNLPMNEIEKTIAQIM</sequence>
<keyword evidence="8" id="KW-1185">Reference proteome</keyword>
<reference evidence="7 9" key="2">
    <citation type="submission" date="2018-06" db="EMBL/GenBank/DDBJ databases">
        <authorList>
            <consortium name="Pathogen Informatics"/>
            <person name="Doyle S."/>
        </authorList>
    </citation>
    <scope>NUCLEOTIDE SEQUENCE [LARGE SCALE GENOMIC DNA]</scope>
    <source>
        <strain evidence="7 9">NCTC11632</strain>
    </source>
</reference>
<dbReference type="GO" id="GO:0015035">
    <property type="term" value="F:protein-disulfide reductase activity"/>
    <property type="evidence" value="ECO:0007669"/>
    <property type="project" value="TreeGrafter"/>
</dbReference>
<dbReference type="PROSITE" id="PS51352">
    <property type="entry name" value="THIOREDOXIN_2"/>
    <property type="match status" value="1"/>
</dbReference>
<proteinExistence type="predicted"/>
<dbReference type="STRING" id="28115.HQ47_09195"/>
<feature type="domain" description="Thioredoxin" evidence="5">
    <location>
        <begin position="30"/>
        <end position="165"/>
    </location>
</feature>
<dbReference type="CDD" id="cd02947">
    <property type="entry name" value="TRX_family"/>
    <property type="match status" value="1"/>
</dbReference>
<dbReference type="Proteomes" id="UP000030103">
    <property type="component" value="Unassembled WGS sequence"/>
</dbReference>
<dbReference type="RefSeq" id="WP_036874965.1">
    <property type="nucleotide sequence ID" value="NZ_JASBZX010000001.1"/>
</dbReference>
<dbReference type="PANTHER" id="PTHR45663">
    <property type="entry name" value="GEO12009P1"/>
    <property type="match status" value="1"/>
</dbReference>
<gene>
    <name evidence="7" type="primary">trxA_3</name>
    <name evidence="6" type="ORF">HQ47_09195</name>
    <name evidence="7" type="ORF">NCTC11632_01438</name>
</gene>
<protein>
    <submittedName>
        <fullName evidence="6">Thioredoxin</fullName>
    </submittedName>
</protein>
<organism evidence="6 8">
    <name type="scientific">Porphyromonas macacae</name>
    <dbReference type="NCBI Taxonomy" id="28115"/>
    <lineage>
        <taxon>Bacteria</taxon>
        <taxon>Pseudomonadati</taxon>
        <taxon>Bacteroidota</taxon>
        <taxon>Bacteroidia</taxon>
        <taxon>Bacteroidales</taxon>
        <taxon>Porphyromonadaceae</taxon>
        <taxon>Porphyromonas</taxon>
    </lineage>
</organism>
<dbReference type="Gene3D" id="3.40.30.10">
    <property type="entry name" value="Glutaredoxin"/>
    <property type="match status" value="1"/>
</dbReference>
<dbReference type="InterPro" id="IPR013766">
    <property type="entry name" value="Thioredoxin_domain"/>
</dbReference>
<dbReference type="AlphaFoldDB" id="A0A0A2E5V8"/>
<keyword evidence="4" id="KW-0676">Redox-active center</keyword>
<dbReference type="EMBL" id="JRFA01000025">
    <property type="protein sequence ID" value="KGN73022.1"/>
    <property type="molecule type" value="Genomic_DNA"/>
</dbReference>
<dbReference type="PROSITE" id="PS00194">
    <property type="entry name" value="THIOREDOXIN_1"/>
    <property type="match status" value="1"/>
</dbReference>
<dbReference type="Proteomes" id="UP000254156">
    <property type="component" value="Unassembled WGS sequence"/>
</dbReference>
<dbReference type="Pfam" id="PF00085">
    <property type="entry name" value="Thioredoxin"/>
    <property type="match status" value="1"/>
</dbReference>
<evidence type="ECO:0000256" key="1">
    <source>
        <dbReference type="ARBA" id="ARBA00022448"/>
    </source>
</evidence>
<evidence type="ECO:0000256" key="2">
    <source>
        <dbReference type="ARBA" id="ARBA00022982"/>
    </source>
</evidence>
<evidence type="ECO:0000256" key="3">
    <source>
        <dbReference type="ARBA" id="ARBA00023157"/>
    </source>
</evidence>
<evidence type="ECO:0000313" key="7">
    <source>
        <dbReference type="EMBL" id="SUB89335.1"/>
    </source>
</evidence>
<name>A0A0A2E5V8_9PORP</name>
<keyword evidence="1" id="KW-0813">Transport</keyword>
<dbReference type="SUPFAM" id="SSF52833">
    <property type="entry name" value="Thioredoxin-like"/>
    <property type="match status" value="1"/>
</dbReference>
<dbReference type="GO" id="GO:0045454">
    <property type="term" value="P:cell redox homeostasis"/>
    <property type="evidence" value="ECO:0007669"/>
    <property type="project" value="TreeGrafter"/>
</dbReference>